<dbReference type="OMA" id="FHQEEIN"/>
<accession>A0A087TIF6</accession>
<organism evidence="6 7">
    <name type="scientific">Stegodyphus mimosarum</name>
    <name type="common">African social velvet spider</name>
    <dbReference type="NCBI Taxonomy" id="407821"/>
    <lineage>
        <taxon>Eukaryota</taxon>
        <taxon>Metazoa</taxon>
        <taxon>Ecdysozoa</taxon>
        <taxon>Arthropoda</taxon>
        <taxon>Chelicerata</taxon>
        <taxon>Arachnida</taxon>
        <taxon>Araneae</taxon>
        <taxon>Araneomorphae</taxon>
        <taxon>Entelegynae</taxon>
        <taxon>Eresoidea</taxon>
        <taxon>Eresidae</taxon>
        <taxon>Stegodyphus</taxon>
    </lineage>
</organism>
<dbReference type="AlphaFoldDB" id="A0A087TIF6"/>
<keyword evidence="3" id="KW-0560">Oxidoreductase</keyword>
<dbReference type="Pfam" id="PF16870">
    <property type="entry name" value="OxoGdeHyase_C"/>
    <property type="match status" value="1"/>
</dbReference>
<dbReference type="STRING" id="407821.A0A087TIF6"/>
<evidence type="ECO:0000256" key="4">
    <source>
        <dbReference type="ARBA" id="ARBA00023052"/>
    </source>
</evidence>
<dbReference type="InterPro" id="IPR031717">
    <property type="entry name" value="ODO-1/KGD_C"/>
</dbReference>
<proteinExistence type="inferred from homology"/>
<evidence type="ECO:0000256" key="1">
    <source>
        <dbReference type="ARBA" id="ARBA00001964"/>
    </source>
</evidence>
<protein>
    <submittedName>
        <fullName evidence="6">Putative 2-oxoglutarate dehydrogenase E1 component DHKTD1-like protein, mitochondrial</fullName>
    </submittedName>
</protein>
<dbReference type="PANTHER" id="PTHR23152:SF4">
    <property type="entry name" value="2-OXOADIPATE DEHYDROGENASE COMPLEX COMPONENT E1"/>
    <property type="match status" value="1"/>
</dbReference>
<comment type="similarity">
    <text evidence="2">Belongs to the alpha-ketoglutarate dehydrogenase family.</text>
</comment>
<dbReference type="EMBL" id="KK115353">
    <property type="protein sequence ID" value="KFM64895.1"/>
    <property type="molecule type" value="Genomic_DNA"/>
</dbReference>
<dbReference type="GO" id="GO:0016624">
    <property type="term" value="F:oxidoreductase activity, acting on the aldehyde or oxo group of donors, disulfide as acceptor"/>
    <property type="evidence" value="ECO:0007669"/>
    <property type="project" value="InterPro"/>
</dbReference>
<dbReference type="InterPro" id="IPR011603">
    <property type="entry name" value="2oxoglutarate_DH_E1"/>
</dbReference>
<dbReference type="OrthoDB" id="413077at2759"/>
<comment type="cofactor">
    <cofactor evidence="1">
        <name>thiamine diphosphate</name>
        <dbReference type="ChEBI" id="CHEBI:58937"/>
    </cofactor>
</comment>
<evidence type="ECO:0000313" key="6">
    <source>
        <dbReference type="EMBL" id="KFM64895.1"/>
    </source>
</evidence>
<dbReference type="GO" id="GO:0030976">
    <property type="term" value="F:thiamine pyrophosphate binding"/>
    <property type="evidence" value="ECO:0007669"/>
    <property type="project" value="InterPro"/>
</dbReference>
<sequence length="70" mass="8094">MQGFKNAKTFIWSQEEHQNMGAWTFVQTRFSNLLGCKLKYAGRKPLATPAVGIGKFHQEEINYILNETFK</sequence>
<dbReference type="Gene3D" id="3.40.50.11610">
    <property type="entry name" value="Multifunctional 2-oxoglutarate metabolism enzyme, C-terminal domain"/>
    <property type="match status" value="1"/>
</dbReference>
<feature type="non-terminal residue" evidence="6">
    <location>
        <position position="70"/>
    </location>
</feature>
<dbReference type="InterPro" id="IPR042179">
    <property type="entry name" value="KGD_C_sf"/>
</dbReference>
<keyword evidence="7" id="KW-1185">Reference proteome</keyword>
<evidence type="ECO:0000256" key="3">
    <source>
        <dbReference type="ARBA" id="ARBA00023002"/>
    </source>
</evidence>
<dbReference type="Proteomes" id="UP000054359">
    <property type="component" value="Unassembled WGS sequence"/>
</dbReference>
<gene>
    <name evidence="6" type="ORF">X975_05831</name>
</gene>
<reference evidence="6 7" key="1">
    <citation type="submission" date="2013-11" db="EMBL/GenBank/DDBJ databases">
        <title>Genome sequencing of Stegodyphus mimosarum.</title>
        <authorList>
            <person name="Bechsgaard J."/>
        </authorList>
    </citation>
    <scope>NUCLEOTIDE SEQUENCE [LARGE SCALE GENOMIC DNA]</scope>
</reference>
<evidence type="ECO:0000313" key="7">
    <source>
        <dbReference type="Proteomes" id="UP000054359"/>
    </source>
</evidence>
<dbReference type="PANTHER" id="PTHR23152">
    <property type="entry name" value="2-OXOGLUTARATE DEHYDROGENASE"/>
    <property type="match status" value="1"/>
</dbReference>
<evidence type="ECO:0000256" key="2">
    <source>
        <dbReference type="ARBA" id="ARBA00006936"/>
    </source>
</evidence>
<keyword evidence="4" id="KW-0786">Thiamine pyrophosphate</keyword>
<evidence type="ECO:0000259" key="5">
    <source>
        <dbReference type="Pfam" id="PF16870"/>
    </source>
</evidence>
<feature type="domain" description="2-oxoglutarate dehydrogenase E1 component/KDG C-terminal" evidence="5">
    <location>
        <begin position="2"/>
        <end position="69"/>
    </location>
</feature>
<name>A0A087TIF6_STEMI</name>